<proteinExistence type="predicted"/>
<dbReference type="InterPro" id="IPR011990">
    <property type="entry name" value="TPR-like_helical_dom_sf"/>
</dbReference>
<feature type="repeat" description="TPR" evidence="3">
    <location>
        <begin position="337"/>
        <end position="370"/>
    </location>
</feature>
<evidence type="ECO:0000313" key="4">
    <source>
        <dbReference type="EMBL" id="CAF3986380.1"/>
    </source>
</evidence>
<feature type="repeat" description="TPR" evidence="3">
    <location>
        <begin position="589"/>
        <end position="622"/>
    </location>
</feature>
<gene>
    <name evidence="4" type="ORF">KXQ929_LOCUS27645</name>
</gene>
<dbReference type="PANTHER" id="PTHR45641:SF19">
    <property type="entry name" value="NEPHROCYSTIN-3"/>
    <property type="match status" value="1"/>
</dbReference>
<feature type="repeat" description="TPR" evidence="3">
    <location>
        <begin position="379"/>
        <end position="412"/>
    </location>
</feature>
<keyword evidence="2 3" id="KW-0802">TPR repeat</keyword>
<sequence>MHTVFRIGEITQIDKNESLYQVELRLTADDDPQLRILTDCIREEVVGNTGWKRMGILLLRIGQSDQAEELYNVLLAQASDESEKAYYYHQLGSAKTDQGDYKKAIGYYEQGLEIFEKTLPPDHPLLATSYSNIGEVYDNMGEYLKALSWYEKVLEIQQKTLSPNDLPLATSYNNIGKVYDSMGEYSKAFSFYEKALEIKEKTLLPNHPLLATSYNNIGKVYGNMGEYSKALSFYEKALEIFKKTLLPNHPDLAVSYNNIGTVYQNMDEYSKALSFHDKALEIKQTALPRHHPDLATSYNNIATLYYNMGEYSKALSFNKKALEIYLRTLPDNHPLLATSYDNMGTVYDKMEEYSKALFFNKKSLEIREKTLLPNHPELATSYNNMGRIYESMGEYPKALFFSKKAVEILQNILPPNHPHLVTCYSNIGEVYDNMGEYSKALSFYEKALEIQQKTLPSNHRHLATSYNNIGMVYNNMEEYSEALSFHKKALEIRKETLLPNHPELGASYNNIGSVYENMKKYSKALSFYEKALEIFEKTPLPNQTLLASSYNNIGALYMNMSEYSKAFLFHGKALEVRQKTLPPDHPDLATCYNNIAMVYYRMKDYSNALLYFQRALVICQRSLPSNHPHLQNTQETNTLSILLNNGIHLPRLISLDIKSCHQLIDLCQTYSLIFNLPVLKYLKITSHGFKSSAALPFAMENQQLSMIEHLVVEHGVKFSELAAILSYTPNVYRLEFLHDDEDDQTIEMISSMDLSKLTHISMSIVFLEFDEYEIFLRKLPCTLKSFNLYVCGGDLQLQYLDFDMWEELVVQSFPQLEKFYFHYNVVPQEEDDFIFLGCVCDQFISSFWIKRQWFVEVAIKRDTISIIIKPYRKKWYELINIDNDDFNVYHSTLLTVRYKPMDEYRQVLLDEIEWILDVATIYHLEICEEDFFIGAIIEIMNLLPDLDSLKLSSIKLPTTTLLSIEEREEINFIVDNNEITKVYLEKMNKFHDVLFLIDLFPELKYLQIGCTSDIDINLFLQIILMKINNKTDSNLHLLAISIPTADDSVMERIQNIIDSKSLLFNYTIKRTCDTIFLQMK</sequence>
<dbReference type="AlphaFoldDB" id="A0A819MUY2"/>
<dbReference type="SUPFAM" id="SSF52047">
    <property type="entry name" value="RNI-like"/>
    <property type="match status" value="1"/>
</dbReference>
<reference evidence="4" key="1">
    <citation type="submission" date="2021-02" db="EMBL/GenBank/DDBJ databases">
        <authorList>
            <person name="Nowell W R."/>
        </authorList>
    </citation>
    <scope>NUCLEOTIDE SEQUENCE</scope>
</reference>
<dbReference type="Pfam" id="PF13374">
    <property type="entry name" value="TPR_10"/>
    <property type="match status" value="1"/>
</dbReference>
<feature type="repeat" description="TPR" evidence="3">
    <location>
        <begin position="127"/>
        <end position="160"/>
    </location>
</feature>
<organism evidence="4 5">
    <name type="scientific">Adineta steineri</name>
    <dbReference type="NCBI Taxonomy" id="433720"/>
    <lineage>
        <taxon>Eukaryota</taxon>
        <taxon>Metazoa</taxon>
        <taxon>Spiralia</taxon>
        <taxon>Gnathifera</taxon>
        <taxon>Rotifera</taxon>
        <taxon>Eurotatoria</taxon>
        <taxon>Bdelloidea</taxon>
        <taxon>Adinetida</taxon>
        <taxon>Adinetidae</taxon>
        <taxon>Adineta</taxon>
    </lineage>
</organism>
<feature type="repeat" description="TPR" evidence="3">
    <location>
        <begin position="85"/>
        <end position="118"/>
    </location>
</feature>
<evidence type="ECO:0000256" key="2">
    <source>
        <dbReference type="ARBA" id="ARBA00022803"/>
    </source>
</evidence>
<name>A0A819MUY2_9BILA</name>
<dbReference type="Pfam" id="PF13424">
    <property type="entry name" value="TPR_12"/>
    <property type="match status" value="6"/>
</dbReference>
<dbReference type="Proteomes" id="UP000663868">
    <property type="component" value="Unassembled WGS sequence"/>
</dbReference>
<feature type="repeat" description="TPR" evidence="3">
    <location>
        <begin position="463"/>
        <end position="496"/>
    </location>
</feature>
<dbReference type="PROSITE" id="PS50005">
    <property type="entry name" value="TPR"/>
    <property type="match status" value="13"/>
</dbReference>
<dbReference type="Gene3D" id="3.80.10.10">
    <property type="entry name" value="Ribonuclease Inhibitor"/>
    <property type="match status" value="1"/>
</dbReference>
<protein>
    <submittedName>
        <fullName evidence="4">Uncharacterized protein</fullName>
    </submittedName>
</protein>
<accession>A0A819MUY2</accession>
<dbReference type="EMBL" id="CAJOBB010002640">
    <property type="protein sequence ID" value="CAF3986380.1"/>
    <property type="molecule type" value="Genomic_DNA"/>
</dbReference>
<dbReference type="SUPFAM" id="SSF81901">
    <property type="entry name" value="HCP-like"/>
    <property type="match status" value="2"/>
</dbReference>
<keyword evidence="1" id="KW-0677">Repeat</keyword>
<feature type="repeat" description="TPR" evidence="3">
    <location>
        <begin position="421"/>
        <end position="454"/>
    </location>
</feature>
<dbReference type="SMART" id="SM00028">
    <property type="entry name" value="TPR"/>
    <property type="match status" value="14"/>
</dbReference>
<feature type="repeat" description="TPR" evidence="3">
    <location>
        <begin position="547"/>
        <end position="580"/>
    </location>
</feature>
<dbReference type="PROSITE" id="PS50293">
    <property type="entry name" value="TPR_REGION"/>
    <property type="match status" value="8"/>
</dbReference>
<evidence type="ECO:0000256" key="1">
    <source>
        <dbReference type="ARBA" id="ARBA00022737"/>
    </source>
</evidence>
<dbReference type="SUPFAM" id="SSF48452">
    <property type="entry name" value="TPR-like"/>
    <property type="match status" value="1"/>
</dbReference>
<evidence type="ECO:0000256" key="3">
    <source>
        <dbReference type="PROSITE-ProRule" id="PRU00339"/>
    </source>
</evidence>
<dbReference type="PANTHER" id="PTHR45641">
    <property type="entry name" value="TETRATRICOPEPTIDE REPEAT PROTEIN (AFU_ORTHOLOGUE AFUA_6G03870)"/>
    <property type="match status" value="1"/>
</dbReference>
<dbReference type="PRINTS" id="PR00381">
    <property type="entry name" value="KINESINLIGHT"/>
</dbReference>
<feature type="repeat" description="TPR" evidence="3">
    <location>
        <begin position="505"/>
        <end position="538"/>
    </location>
</feature>
<feature type="repeat" description="TPR" evidence="3">
    <location>
        <begin position="211"/>
        <end position="244"/>
    </location>
</feature>
<feature type="repeat" description="TPR" evidence="3">
    <location>
        <begin position="169"/>
        <end position="202"/>
    </location>
</feature>
<evidence type="ECO:0000313" key="5">
    <source>
        <dbReference type="Proteomes" id="UP000663868"/>
    </source>
</evidence>
<comment type="caution">
    <text evidence="4">The sequence shown here is derived from an EMBL/GenBank/DDBJ whole genome shotgun (WGS) entry which is preliminary data.</text>
</comment>
<dbReference type="InterPro" id="IPR032675">
    <property type="entry name" value="LRR_dom_sf"/>
</dbReference>
<dbReference type="InterPro" id="IPR019734">
    <property type="entry name" value="TPR_rpt"/>
</dbReference>
<feature type="repeat" description="TPR" evidence="3">
    <location>
        <begin position="295"/>
        <end position="328"/>
    </location>
</feature>
<dbReference type="Gene3D" id="1.25.40.10">
    <property type="entry name" value="Tetratricopeptide repeat domain"/>
    <property type="match status" value="7"/>
</dbReference>
<feature type="repeat" description="TPR" evidence="3">
    <location>
        <begin position="253"/>
        <end position="286"/>
    </location>
</feature>